<feature type="repeat" description="ANK" evidence="1">
    <location>
        <begin position="547"/>
        <end position="574"/>
    </location>
</feature>
<keyword evidence="3" id="KW-1185">Reference proteome</keyword>
<reference evidence="2" key="1">
    <citation type="submission" date="2021-03" db="EMBL/GenBank/DDBJ databases">
        <title>Evolutionary innovations through gain and loss of genes in the ectomycorrhizal Boletales.</title>
        <authorList>
            <person name="Wu G."/>
            <person name="Miyauchi S."/>
            <person name="Morin E."/>
            <person name="Yang Z.-L."/>
            <person name="Xu J."/>
            <person name="Martin F.M."/>
        </authorList>
    </citation>
    <scope>NUCLEOTIDE SEQUENCE</scope>
    <source>
        <strain evidence="2">BR01</strain>
    </source>
</reference>
<evidence type="ECO:0000256" key="1">
    <source>
        <dbReference type="PROSITE-ProRule" id="PRU00023"/>
    </source>
</evidence>
<dbReference type="PANTHER" id="PTHR24133">
    <property type="entry name" value="ANKYRIN DOMAIN-CONTAINING"/>
    <property type="match status" value="1"/>
</dbReference>
<name>A0A8I2YY45_9AGAM</name>
<feature type="repeat" description="ANK" evidence="1">
    <location>
        <begin position="650"/>
        <end position="672"/>
    </location>
</feature>
<dbReference type="OrthoDB" id="2647035at2759"/>
<dbReference type="AlphaFoldDB" id="A0A8I2YY45"/>
<dbReference type="SMART" id="SM00248">
    <property type="entry name" value="ANK"/>
    <property type="match status" value="13"/>
</dbReference>
<dbReference type="Pfam" id="PF13637">
    <property type="entry name" value="Ank_4"/>
    <property type="match status" value="1"/>
</dbReference>
<evidence type="ECO:0000313" key="3">
    <source>
        <dbReference type="Proteomes" id="UP000683000"/>
    </source>
</evidence>
<organism evidence="2 3">
    <name type="scientific">Boletus reticuloceps</name>
    <dbReference type="NCBI Taxonomy" id="495285"/>
    <lineage>
        <taxon>Eukaryota</taxon>
        <taxon>Fungi</taxon>
        <taxon>Dikarya</taxon>
        <taxon>Basidiomycota</taxon>
        <taxon>Agaricomycotina</taxon>
        <taxon>Agaricomycetes</taxon>
        <taxon>Agaricomycetidae</taxon>
        <taxon>Boletales</taxon>
        <taxon>Boletineae</taxon>
        <taxon>Boletaceae</taxon>
        <taxon>Boletoideae</taxon>
        <taxon>Boletus</taxon>
    </lineage>
</organism>
<sequence>MTVGSIKYQVSPLSPSPQFGSLDEYVLSHGFRHLSHINPGNRAVLRAIGILHLNAQRHPLEWDRLCRRSYSLNSLWPTLKHDFVLYILIAYAPASSLRSFIGRAQLKSKDGTNPLVYAAGFGRMEHAQILLSSGVSLSHVGLDIYSDHRRLLPLEAAVERCDPPMVDLFLTEGSPVPHKIFVDALSRDCELSACVVSRLLQTDEFTEWAAHVQDEGLLLRALDPTRYVVVTFELSQQDIDVIQRRFVQLGYDPSTRFNTTSLRHAVSAGHISTVQHMLSLNIPLPPDIILEASVSPTPGAAMIRLCLDQGSDVHAVSLTEDTPLHRAQFRYSQIAEDDRLESLVKHHSILPSGMDTFLLPSIYSHYTVPLPPDILLAASESRNAATIRLLTSKGADVHAIAANGDTPLHRVLQDPWDRSEERLDCIKVLINSGCNPGVRNVHGKTPFDVAAENSHLSVVQCLHSTLLNSPFPQNILLSVAGVESPERTPVIKFLISKGADIDVTSPNGDSLLHLTMTDMIHPWETECLTRTKILVNAGCNPHACNLAGETPFHIAARRGYTFVMEYLLLLGISVPLDMMTSQFEGDKYNIALRCRSVRFLLDQGGDVHTVAKNGDTLLHLAATLYPEQDALELARRLVKAGCNPSVLNSKQETPLHVAARRGSISFMEYLLSLDTELPPDILLPASTSCSNRAQLIRYLIQEGASVFVSTTDGDTPLHLLLTTTEEEEEEEEILDVLKSSLMLGATLPHDILLACETVTTLRFLLDRGLDLRSIAADDATELMHRVLDTDDRMENDVVAYARILIDASWNPLLKNSAGDTAIHVAARRGRMDAVKFFLSQHVPLPPDVLLAAVPSVKGWNHYHAVPLTRFFIREGASVNVVASNGDTLLHLVMMYGFPSDKDKPFKRWMSWQVVEILLNAGSDPRARNADGQTPLDLAEAKGHFFKENFLRLVRNAHLDRLRF</sequence>
<feature type="repeat" description="ANK" evidence="1">
    <location>
        <begin position="817"/>
        <end position="839"/>
    </location>
</feature>
<accession>A0A8I2YY45</accession>
<dbReference type="Pfam" id="PF12796">
    <property type="entry name" value="Ank_2"/>
    <property type="match status" value="3"/>
</dbReference>
<comment type="caution">
    <text evidence="2">The sequence shown here is derived from an EMBL/GenBank/DDBJ whole genome shotgun (WGS) entry which is preliminary data.</text>
</comment>
<dbReference type="InterPro" id="IPR036770">
    <property type="entry name" value="Ankyrin_rpt-contain_sf"/>
</dbReference>
<dbReference type="PANTHER" id="PTHR24133:SF40">
    <property type="entry name" value="ANKYRIN REPEAT DOMAIN 44"/>
    <property type="match status" value="1"/>
</dbReference>
<proteinExistence type="predicted"/>
<dbReference type="Gene3D" id="1.25.40.20">
    <property type="entry name" value="Ankyrin repeat-containing domain"/>
    <property type="match status" value="6"/>
</dbReference>
<dbReference type="Proteomes" id="UP000683000">
    <property type="component" value="Unassembled WGS sequence"/>
</dbReference>
<evidence type="ECO:0000313" key="2">
    <source>
        <dbReference type="EMBL" id="KAG6380114.1"/>
    </source>
</evidence>
<protein>
    <submittedName>
        <fullName evidence="2">Ankyrin repeat-containing domain protein</fullName>
    </submittedName>
</protein>
<gene>
    <name evidence="2" type="ORF">JVT61DRAFT_8200</name>
</gene>
<dbReference type="SUPFAM" id="SSF48403">
    <property type="entry name" value="Ankyrin repeat"/>
    <property type="match status" value="3"/>
</dbReference>
<dbReference type="InterPro" id="IPR052391">
    <property type="entry name" value="E3_Ligase-Neurotoxin"/>
</dbReference>
<dbReference type="PROSITE" id="PS50088">
    <property type="entry name" value="ANK_REPEAT"/>
    <property type="match status" value="3"/>
</dbReference>
<dbReference type="InterPro" id="IPR002110">
    <property type="entry name" value="Ankyrin_rpt"/>
</dbReference>
<dbReference type="EMBL" id="JAGFBS010000003">
    <property type="protein sequence ID" value="KAG6380114.1"/>
    <property type="molecule type" value="Genomic_DNA"/>
</dbReference>
<dbReference type="PRINTS" id="PR01415">
    <property type="entry name" value="ANKYRIN"/>
</dbReference>
<dbReference type="PROSITE" id="PS50297">
    <property type="entry name" value="ANK_REP_REGION"/>
    <property type="match status" value="3"/>
</dbReference>
<keyword evidence="1" id="KW-0040">ANK repeat</keyword>